<evidence type="ECO:0000256" key="5">
    <source>
        <dbReference type="RuleBase" id="RU362076"/>
    </source>
</evidence>
<evidence type="ECO:0000313" key="8">
    <source>
        <dbReference type="EMBL" id="RJF94604.1"/>
    </source>
</evidence>
<keyword evidence="3 5" id="KW-1005">Bacterial flagellum biogenesis</keyword>
<dbReference type="Gene3D" id="2.30.30.910">
    <property type="match status" value="1"/>
</dbReference>
<proteinExistence type="inferred from homology"/>
<dbReference type="Proteomes" id="UP000284605">
    <property type="component" value="Unassembled WGS sequence"/>
</dbReference>
<feature type="compositionally biased region" description="Low complexity" evidence="6">
    <location>
        <begin position="1"/>
        <end position="21"/>
    </location>
</feature>
<dbReference type="Pfam" id="PF13860">
    <property type="entry name" value="FlgD_ig"/>
    <property type="match status" value="1"/>
</dbReference>
<gene>
    <name evidence="8" type="ORF">D3874_01875</name>
</gene>
<evidence type="ECO:0000256" key="2">
    <source>
        <dbReference type="ARBA" id="ARBA00016013"/>
    </source>
</evidence>
<feature type="region of interest" description="Disordered" evidence="6">
    <location>
        <begin position="1"/>
        <end position="74"/>
    </location>
</feature>
<evidence type="ECO:0000256" key="3">
    <source>
        <dbReference type="ARBA" id="ARBA00022795"/>
    </source>
</evidence>
<comment type="caution">
    <text evidence="8">The sequence shown here is derived from an EMBL/GenBank/DDBJ whole genome shotgun (WGS) entry which is preliminary data.</text>
</comment>
<dbReference type="InterPro" id="IPR005648">
    <property type="entry name" value="FlgD"/>
</dbReference>
<dbReference type="Pfam" id="PF03963">
    <property type="entry name" value="FlgD"/>
    <property type="match status" value="1"/>
</dbReference>
<feature type="domain" description="FlgD/Vpr Ig-like" evidence="7">
    <location>
        <begin position="161"/>
        <end position="231"/>
    </location>
</feature>
<dbReference type="InterPro" id="IPR025965">
    <property type="entry name" value="FlgD/Vpr_Ig-like"/>
</dbReference>
<comment type="similarity">
    <text evidence="1 5">Belongs to the FlgD family.</text>
</comment>
<comment type="function">
    <text evidence="4 5">Required for flagellar hook formation. May act as a scaffolding protein.</text>
</comment>
<evidence type="ECO:0000256" key="6">
    <source>
        <dbReference type="SAM" id="MobiDB-lite"/>
    </source>
</evidence>
<dbReference type="EMBL" id="QYUK01000008">
    <property type="protein sequence ID" value="RJF94604.1"/>
    <property type="molecule type" value="Genomic_DNA"/>
</dbReference>
<name>A0A418WTK4_9PROT</name>
<feature type="compositionally biased region" description="Pro residues" evidence="6">
    <location>
        <begin position="32"/>
        <end position="47"/>
    </location>
</feature>
<dbReference type="AlphaFoldDB" id="A0A418WTK4"/>
<reference evidence="8 9" key="1">
    <citation type="submission" date="2018-09" db="EMBL/GenBank/DDBJ databases">
        <authorList>
            <person name="Zhu H."/>
        </authorList>
    </citation>
    <scope>NUCLEOTIDE SEQUENCE [LARGE SCALE GENOMIC DNA]</scope>
    <source>
        <strain evidence="8 9">K1W22B-8</strain>
    </source>
</reference>
<evidence type="ECO:0000259" key="7">
    <source>
        <dbReference type="Pfam" id="PF13860"/>
    </source>
</evidence>
<dbReference type="GO" id="GO:0044781">
    <property type="term" value="P:bacterial-type flagellum organization"/>
    <property type="evidence" value="ECO:0007669"/>
    <property type="project" value="UniProtKB-UniRule"/>
</dbReference>
<dbReference type="Gene3D" id="2.60.40.4070">
    <property type="match status" value="1"/>
</dbReference>
<sequence length="279" mass="28284">MTAPAAIPAATVAAGATAAAPARPPKPNRRPSWPPPAAAVTPPPPAPSTSKSDRKENPMTSAVQGTTSTPTQAATSSVNLAKNFSSFLTLLTTQLQNQDPLKPLDSNEFTSQLVQFSQVEQSINTNKTLESMLAMLQGKTTTDSIGYIGKQIEVDSATNAYSGDPLTWRYSLDGSASAAQVAVVDAKGHVVRTLAASTAAGAHELTWDGKDASGNAVAAGNYTLKVTAVDGSGKAVTSTIGSIATVTGVEASGSALSLVTKSGTVAIDKVKGIYAPAAS</sequence>
<evidence type="ECO:0000256" key="1">
    <source>
        <dbReference type="ARBA" id="ARBA00010577"/>
    </source>
</evidence>
<evidence type="ECO:0000313" key="9">
    <source>
        <dbReference type="Proteomes" id="UP000284605"/>
    </source>
</evidence>
<keyword evidence="9" id="KW-1185">Reference proteome</keyword>
<protein>
    <recommendedName>
        <fullName evidence="2 5">Basal-body rod modification protein FlgD</fullName>
    </recommendedName>
</protein>
<organism evidence="8 9">
    <name type="scientific">Oleomonas cavernae</name>
    <dbReference type="NCBI Taxonomy" id="2320859"/>
    <lineage>
        <taxon>Bacteria</taxon>
        <taxon>Pseudomonadati</taxon>
        <taxon>Pseudomonadota</taxon>
        <taxon>Alphaproteobacteria</taxon>
        <taxon>Acetobacterales</taxon>
        <taxon>Acetobacteraceae</taxon>
        <taxon>Oleomonas</taxon>
    </lineage>
</organism>
<accession>A0A418WTK4</accession>
<evidence type="ECO:0000256" key="4">
    <source>
        <dbReference type="ARBA" id="ARBA00024746"/>
    </source>
</evidence>